<evidence type="ECO:0000313" key="3">
    <source>
        <dbReference type="Proteomes" id="UP000256520"/>
    </source>
</evidence>
<name>A0A3D8PGB3_9BACI</name>
<keyword evidence="1" id="KW-1133">Transmembrane helix</keyword>
<reference evidence="3" key="1">
    <citation type="submission" date="2017-11" db="EMBL/GenBank/DDBJ databases">
        <authorList>
            <person name="Zhu W."/>
        </authorList>
    </citation>
    <scope>NUCLEOTIDE SEQUENCE [LARGE SCALE GENOMIC DNA]</scope>
    <source>
        <strain evidence="3">CAU 1051</strain>
    </source>
</reference>
<organism evidence="2 3">
    <name type="scientific">Oceanobacillus chungangensis</name>
    <dbReference type="NCBI Taxonomy" id="1229152"/>
    <lineage>
        <taxon>Bacteria</taxon>
        <taxon>Bacillati</taxon>
        <taxon>Bacillota</taxon>
        <taxon>Bacilli</taxon>
        <taxon>Bacillales</taxon>
        <taxon>Bacillaceae</taxon>
        <taxon>Oceanobacillus</taxon>
    </lineage>
</organism>
<dbReference type="RefSeq" id="WP_115751311.1">
    <property type="nucleotide sequence ID" value="NZ_PIOD01000026.1"/>
</dbReference>
<comment type="caution">
    <text evidence="2">The sequence shown here is derived from an EMBL/GenBank/DDBJ whole genome shotgun (WGS) entry which is preliminary data.</text>
</comment>
<dbReference type="Proteomes" id="UP000256520">
    <property type="component" value="Unassembled WGS sequence"/>
</dbReference>
<sequence>MMKKHTKFGKIIGWLGFLFFMLGFAFNERIGVMVEDIPEVYYPFSLPSIIIGIILLVISNFFKKRTFSCFYVN</sequence>
<evidence type="ECO:0000256" key="1">
    <source>
        <dbReference type="SAM" id="Phobius"/>
    </source>
</evidence>
<feature type="transmembrane region" description="Helical" evidence="1">
    <location>
        <begin position="41"/>
        <end position="62"/>
    </location>
</feature>
<keyword evidence="1" id="KW-0812">Transmembrane</keyword>
<proteinExistence type="predicted"/>
<evidence type="ECO:0000313" key="2">
    <source>
        <dbReference type="EMBL" id="RDW15123.1"/>
    </source>
</evidence>
<gene>
    <name evidence="2" type="ORF">CWR45_18320</name>
</gene>
<protein>
    <submittedName>
        <fullName evidence="2">Uncharacterized protein</fullName>
    </submittedName>
</protein>
<dbReference type="EMBL" id="PIOD01000026">
    <property type="protein sequence ID" value="RDW15123.1"/>
    <property type="molecule type" value="Genomic_DNA"/>
</dbReference>
<keyword evidence="3" id="KW-1185">Reference proteome</keyword>
<accession>A0A3D8PGB3</accession>
<dbReference type="AlphaFoldDB" id="A0A3D8PGB3"/>
<keyword evidence="1" id="KW-0472">Membrane</keyword>